<feature type="non-terminal residue" evidence="3">
    <location>
        <position position="1"/>
    </location>
</feature>
<reference evidence="3" key="1">
    <citation type="submission" date="2015-07" db="EMBL/GenBank/DDBJ databases">
        <title>Transcriptome Assembly of Anthurium amnicola.</title>
        <authorList>
            <person name="Suzuki J."/>
        </authorList>
    </citation>
    <scope>NUCLEOTIDE SEQUENCE</scope>
</reference>
<evidence type="ECO:0000256" key="1">
    <source>
        <dbReference type="SAM" id="MobiDB-lite"/>
    </source>
</evidence>
<dbReference type="EMBL" id="GDJX01012144">
    <property type="protein sequence ID" value="JAT55792.1"/>
    <property type="molecule type" value="Transcribed_RNA"/>
</dbReference>
<dbReference type="AlphaFoldDB" id="A0A1D1YMB8"/>
<evidence type="ECO:0000259" key="2">
    <source>
        <dbReference type="PROSITE" id="PS51505"/>
    </source>
</evidence>
<dbReference type="PROSITE" id="PS51505">
    <property type="entry name" value="SCA7"/>
    <property type="match status" value="1"/>
</dbReference>
<dbReference type="InterPro" id="IPR037804">
    <property type="entry name" value="SGF73"/>
</dbReference>
<feature type="domain" description="SCA7" evidence="2">
    <location>
        <begin position="9"/>
        <end position="76"/>
    </location>
</feature>
<dbReference type="PANTHER" id="PTHR47805:SF1">
    <property type="entry name" value="SAGA-ASSOCIATED FACTOR 73"/>
    <property type="match status" value="1"/>
</dbReference>
<protein>
    <submittedName>
        <fullName evidence="3">SAGA-associated factor 73</fullName>
    </submittedName>
</protein>
<feature type="region of interest" description="Disordered" evidence="1">
    <location>
        <begin position="70"/>
        <end position="103"/>
    </location>
</feature>
<dbReference type="GO" id="GO:0000124">
    <property type="term" value="C:SAGA complex"/>
    <property type="evidence" value="ECO:0007669"/>
    <property type="project" value="InterPro"/>
</dbReference>
<evidence type="ECO:0000313" key="3">
    <source>
        <dbReference type="EMBL" id="JAT55792.1"/>
    </source>
</evidence>
<organism evidence="3">
    <name type="scientific">Anthurium amnicola</name>
    <dbReference type="NCBI Taxonomy" id="1678845"/>
    <lineage>
        <taxon>Eukaryota</taxon>
        <taxon>Viridiplantae</taxon>
        <taxon>Streptophyta</taxon>
        <taxon>Embryophyta</taxon>
        <taxon>Tracheophyta</taxon>
        <taxon>Spermatophyta</taxon>
        <taxon>Magnoliopsida</taxon>
        <taxon>Liliopsida</taxon>
        <taxon>Araceae</taxon>
        <taxon>Pothoideae</taxon>
        <taxon>Potheae</taxon>
        <taxon>Anthurium</taxon>
    </lineage>
</organism>
<name>A0A1D1YMB8_9ARAE</name>
<proteinExistence type="predicted"/>
<dbReference type="InterPro" id="IPR013243">
    <property type="entry name" value="SCA7_dom"/>
</dbReference>
<dbReference type="PANTHER" id="PTHR47805">
    <property type="entry name" value="SAGA-ASSOCIATED FACTOR 73"/>
    <property type="match status" value="1"/>
</dbReference>
<dbReference type="Gene3D" id="6.10.140.1270">
    <property type="match status" value="1"/>
</dbReference>
<sequence>KRRKKKKVTKRNKGEIDLDRQCGVIAPPDNKPCTRSLKCKSHSLVLKREVVGRSQSYVILLIKYQKDKSSIGDVPNNNDDIIKKEESNLPSLTLTKDDNSPEK</sequence>
<gene>
    <name evidence="3" type="primary">SGF73</name>
    <name evidence="3" type="ORF">g.102317</name>
</gene>
<dbReference type="Pfam" id="PF08313">
    <property type="entry name" value="SCA7"/>
    <property type="match status" value="1"/>
</dbReference>
<accession>A0A1D1YMB8</accession>